<feature type="region of interest" description="Disordered" evidence="12">
    <location>
        <begin position="459"/>
        <end position="487"/>
    </location>
</feature>
<dbReference type="EMBL" id="CABIJS010000333">
    <property type="protein sequence ID" value="VUZ49835.1"/>
    <property type="molecule type" value="Genomic_DNA"/>
</dbReference>
<evidence type="ECO:0000256" key="5">
    <source>
        <dbReference type="ARBA" id="ARBA00022729"/>
    </source>
</evidence>
<dbReference type="GO" id="GO:0009986">
    <property type="term" value="C:cell surface"/>
    <property type="evidence" value="ECO:0007669"/>
    <property type="project" value="TreeGrafter"/>
</dbReference>
<evidence type="ECO:0000256" key="11">
    <source>
        <dbReference type="RuleBase" id="RU003518"/>
    </source>
</evidence>
<dbReference type="Pfam" id="PF01153">
    <property type="entry name" value="Glypican"/>
    <property type="match status" value="1"/>
</dbReference>
<keyword evidence="8" id="KW-0325">Glycoprotein</keyword>
<dbReference type="Proteomes" id="UP000321570">
    <property type="component" value="Unassembled WGS sequence"/>
</dbReference>
<feature type="compositionally biased region" description="Polar residues" evidence="12">
    <location>
        <begin position="475"/>
        <end position="485"/>
    </location>
</feature>
<dbReference type="PANTHER" id="PTHR10822">
    <property type="entry name" value="GLYPICAN"/>
    <property type="match status" value="1"/>
</dbReference>
<dbReference type="InterPro" id="IPR001863">
    <property type="entry name" value="Glypican"/>
</dbReference>
<gene>
    <name evidence="13" type="ORF">WMSIL1_LOCUS8397</name>
</gene>
<evidence type="ECO:0000256" key="6">
    <source>
        <dbReference type="ARBA" id="ARBA00022974"/>
    </source>
</evidence>
<keyword evidence="5" id="KW-0732">Signal</keyword>
<keyword evidence="10" id="KW-0449">Lipoprotein</keyword>
<organism evidence="13 14">
    <name type="scientific">Hymenolepis diminuta</name>
    <name type="common">Rat tapeworm</name>
    <dbReference type="NCBI Taxonomy" id="6216"/>
    <lineage>
        <taxon>Eukaryota</taxon>
        <taxon>Metazoa</taxon>
        <taxon>Spiralia</taxon>
        <taxon>Lophotrochozoa</taxon>
        <taxon>Platyhelminthes</taxon>
        <taxon>Cestoda</taxon>
        <taxon>Eucestoda</taxon>
        <taxon>Cyclophyllidea</taxon>
        <taxon>Hymenolepididae</taxon>
        <taxon>Hymenolepis</taxon>
    </lineage>
</organism>
<evidence type="ECO:0000256" key="3">
    <source>
        <dbReference type="ARBA" id="ARBA00022475"/>
    </source>
</evidence>
<keyword evidence="3" id="KW-1003">Cell membrane</keyword>
<keyword evidence="6" id="KW-0654">Proteoglycan</keyword>
<dbReference type="GO" id="GO:0005886">
    <property type="term" value="C:plasma membrane"/>
    <property type="evidence" value="ECO:0007669"/>
    <property type="project" value="UniProtKB-SubCell"/>
</dbReference>
<dbReference type="AlphaFoldDB" id="A0A564YRI7"/>
<keyword evidence="4" id="KW-0336">GPI-anchor</keyword>
<sequence length="532" mass="60818">MGVITENLPKDNDFHESNICAQPYGSHDCCSKVIKYELLKRSTQEVNDGYKAYISFCIKEVQNLLRNLKHFIEFKFAEIGGSLLELKCRSQSSIMTHSRYLECLRTHRDGISEAAESFSRSNSANNDTFDDAAEFIFNLVISLQNPGHQNNSSCSRTLERAISSQISQVLRILRSLSGSQSCEQASNVSRFGGGRGASAVWEFMKRTKMTGRVFYLLRSIVHLTETTKTLEYLQWLLQELSSFDLGSQGCNRMLMRMRHCSLCAGYPLVHPCPSFCETTLTHCLRPINKLQPPWTNLINTLYEQLQNWLNPSGLMLKNVIIYSPKAILEFQRVIVKSVQDVIPLDCRYTYNLIEGRTDRFPDVIPNPGRTQSSVPSSIHTQFMRISHKMQTLKRLWISAPSKICRESPHLSLSTTASSQNCWNGSTVGPYMTSDWRDKNDFYVSQWTFYPSPYTDKSALNRATSDTSNEDDKNTTFRNASQMEQNSDTERLRYHGGWFYISKLPTQASTRISSDFLTPITLCISFRIIHRCI</sequence>
<evidence type="ECO:0000256" key="8">
    <source>
        <dbReference type="ARBA" id="ARBA00023180"/>
    </source>
</evidence>
<keyword evidence="7" id="KW-0472">Membrane</keyword>
<name>A0A564YRI7_HYMDI</name>
<proteinExistence type="inferred from homology"/>
<dbReference type="GO" id="GO:0016477">
    <property type="term" value="P:cell migration"/>
    <property type="evidence" value="ECO:0007669"/>
    <property type="project" value="TreeGrafter"/>
</dbReference>
<protein>
    <recommendedName>
        <fullName evidence="15">Glypican-1</fullName>
    </recommendedName>
</protein>
<evidence type="ECO:0000256" key="10">
    <source>
        <dbReference type="ARBA" id="ARBA00023288"/>
    </source>
</evidence>
<evidence type="ECO:0000313" key="14">
    <source>
        <dbReference type="Proteomes" id="UP000321570"/>
    </source>
</evidence>
<evidence type="ECO:0008006" key="15">
    <source>
        <dbReference type="Google" id="ProtNLM"/>
    </source>
</evidence>
<dbReference type="PANTHER" id="PTHR10822:SF29">
    <property type="entry name" value="DIVISION ABNORMALLY DELAYED PROTEIN"/>
    <property type="match status" value="1"/>
</dbReference>
<keyword evidence="9" id="KW-0357">Heparan sulfate</keyword>
<comment type="similarity">
    <text evidence="2 11">Belongs to the glypican family.</text>
</comment>
<evidence type="ECO:0000256" key="1">
    <source>
        <dbReference type="ARBA" id="ARBA00004609"/>
    </source>
</evidence>
<keyword evidence="14" id="KW-1185">Reference proteome</keyword>
<evidence type="ECO:0000256" key="12">
    <source>
        <dbReference type="SAM" id="MobiDB-lite"/>
    </source>
</evidence>
<dbReference type="GO" id="GO:0005576">
    <property type="term" value="C:extracellular region"/>
    <property type="evidence" value="ECO:0007669"/>
    <property type="project" value="TreeGrafter"/>
</dbReference>
<evidence type="ECO:0000256" key="2">
    <source>
        <dbReference type="ARBA" id="ARBA00010260"/>
    </source>
</evidence>
<evidence type="ECO:0000256" key="7">
    <source>
        <dbReference type="ARBA" id="ARBA00023136"/>
    </source>
</evidence>
<comment type="subcellular location">
    <subcellularLocation>
        <location evidence="1">Cell membrane</location>
        <topology evidence="1">Lipid-anchor</topology>
        <topology evidence="1">GPI-anchor</topology>
    </subcellularLocation>
</comment>
<evidence type="ECO:0000313" key="13">
    <source>
        <dbReference type="EMBL" id="VUZ49835.1"/>
    </source>
</evidence>
<accession>A0A564YRI7</accession>
<dbReference type="GO" id="GO:0009966">
    <property type="term" value="P:regulation of signal transduction"/>
    <property type="evidence" value="ECO:0007669"/>
    <property type="project" value="InterPro"/>
</dbReference>
<reference evidence="13 14" key="1">
    <citation type="submission" date="2019-07" db="EMBL/GenBank/DDBJ databases">
        <authorList>
            <person name="Jastrzebski P J."/>
            <person name="Paukszto L."/>
            <person name="Jastrzebski P J."/>
        </authorList>
    </citation>
    <scope>NUCLEOTIDE SEQUENCE [LARGE SCALE GENOMIC DNA]</scope>
    <source>
        <strain evidence="13 14">WMS-il1</strain>
    </source>
</reference>
<dbReference type="GO" id="GO:0098552">
    <property type="term" value="C:side of membrane"/>
    <property type="evidence" value="ECO:0007669"/>
    <property type="project" value="UniProtKB-KW"/>
</dbReference>
<dbReference type="GO" id="GO:1905475">
    <property type="term" value="P:regulation of protein localization to membrane"/>
    <property type="evidence" value="ECO:0007669"/>
    <property type="project" value="TreeGrafter"/>
</dbReference>
<evidence type="ECO:0000256" key="9">
    <source>
        <dbReference type="ARBA" id="ARBA00023207"/>
    </source>
</evidence>
<evidence type="ECO:0000256" key="4">
    <source>
        <dbReference type="ARBA" id="ARBA00022622"/>
    </source>
</evidence>